<sequence>MAMFTKRGAEAVTSATTEKDDDNSVILPFTSGTTYKVRFKSAEDSVEYYAYGIFGKVNTFVPKVPSERNAKGFVTDNPTIWDRASELLYAEAKAAKDAGDDDTYEKIRKQAYLLKGKPKYLVAFVNLADGQYGVVDLTPKQASGVFATIQKYAKRLDKLAFELSKTGSSTNTTVSLTPILDMDEELTEQERKNFEAADALEPFDFALFETCLYVADEAEQTKNLEIAGFDIRRLGLSSEAAATAADGAVTPLPKNDGNKPEIIF</sequence>
<gene>
    <name evidence="1" type="ORF">PACILC2_22250</name>
</gene>
<protein>
    <submittedName>
        <fullName evidence="1">Uncharacterized protein</fullName>
    </submittedName>
</protein>
<evidence type="ECO:0000313" key="1">
    <source>
        <dbReference type="EMBL" id="GIQ63657.1"/>
    </source>
</evidence>
<name>A0ABQ4N676_9BACL</name>
<comment type="caution">
    <text evidence="1">The sequence shown here is derived from an EMBL/GenBank/DDBJ whole genome shotgun (WGS) entry which is preliminary data.</text>
</comment>
<evidence type="ECO:0000313" key="2">
    <source>
        <dbReference type="Proteomes" id="UP000680304"/>
    </source>
</evidence>
<accession>A0ABQ4N676</accession>
<dbReference type="Proteomes" id="UP000680304">
    <property type="component" value="Unassembled WGS sequence"/>
</dbReference>
<dbReference type="EMBL" id="BOVJ01000068">
    <property type="protein sequence ID" value="GIQ63657.1"/>
    <property type="molecule type" value="Genomic_DNA"/>
</dbReference>
<organism evidence="1 2">
    <name type="scientific">Paenibacillus cisolokensis</name>
    <dbReference type="NCBI Taxonomy" id="1658519"/>
    <lineage>
        <taxon>Bacteria</taxon>
        <taxon>Bacillati</taxon>
        <taxon>Bacillota</taxon>
        <taxon>Bacilli</taxon>
        <taxon>Bacillales</taxon>
        <taxon>Paenibacillaceae</taxon>
        <taxon>Paenibacillus</taxon>
    </lineage>
</organism>
<reference evidence="1 2" key="1">
    <citation type="submission" date="2021-04" db="EMBL/GenBank/DDBJ databases">
        <title>Draft genome sequence of Paenibacillus cisolokensis, LC2-13A.</title>
        <authorList>
            <person name="Uke A."/>
            <person name="Chhe C."/>
            <person name="Baramee S."/>
            <person name="Kosugi A."/>
        </authorList>
    </citation>
    <scope>NUCLEOTIDE SEQUENCE [LARGE SCALE GENOMIC DNA]</scope>
    <source>
        <strain evidence="1 2">LC2-13A</strain>
    </source>
</reference>
<keyword evidence="2" id="KW-1185">Reference proteome</keyword>
<proteinExistence type="predicted"/>